<keyword evidence="1" id="KW-0732">Signal</keyword>
<reference evidence="2 3" key="1">
    <citation type="submission" date="2019-02" db="EMBL/GenBank/DDBJ databases">
        <title>Bacterial novel species Mucilaginibacter sp. 17JY9-4 isolated from soil.</title>
        <authorList>
            <person name="Jung H.-Y."/>
        </authorList>
    </citation>
    <scope>NUCLEOTIDE SEQUENCE [LARGE SCALE GENOMIC DNA]</scope>
    <source>
        <strain evidence="2 3">17JY9-4</strain>
    </source>
</reference>
<dbReference type="AlphaFoldDB" id="A0A4Q5LJD1"/>
<name>A0A4Q5LJD1_9SPHI</name>
<organism evidence="2 3">
    <name type="scientific">Mucilaginibacter terrigena</name>
    <dbReference type="NCBI Taxonomy" id="2492395"/>
    <lineage>
        <taxon>Bacteria</taxon>
        <taxon>Pseudomonadati</taxon>
        <taxon>Bacteroidota</taxon>
        <taxon>Sphingobacteriia</taxon>
        <taxon>Sphingobacteriales</taxon>
        <taxon>Sphingobacteriaceae</taxon>
        <taxon>Mucilaginibacter</taxon>
    </lineage>
</organism>
<protein>
    <recommendedName>
        <fullName evidence="4">Outer membrane protein beta-barrel domain-containing protein</fullName>
    </recommendedName>
</protein>
<comment type="caution">
    <text evidence="2">The sequence shown here is derived from an EMBL/GenBank/DDBJ whole genome shotgun (WGS) entry which is preliminary data.</text>
</comment>
<dbReference type="Proteomes" id="UP000293331">
    <property type="component" value="Unassembled WGS sequence"/>
</dbReference>
<dbReference type="OrthoDB" id="677565at2"/>
<feature type="signal peptide" evidence="1">
    <location>
        <begin position="1"/>
        <end position="19"/>
    </location>
</feature>
<proteinExistence type="predicted"/>
<evidence type="ECO:0000256" key="1">
    <source>
        <dbReference type="SAM" id="SignalP"/>
    </source>
</evidence>
<dbReference type="RefSeq" id="WP_129877894.1">
    <property type="nucleotide sequence ID" value="NZ_SEWG01000008.1"/>
</dbReference>
<keyword evidence="3" id="KW-1185">Reference proteome</keyword>
<evidence type="ECO:0000313" key="3">
    <source>
        <dbReference type="Proteomes" id="UP000293331"/>
    </source>
</evidence>
<accession>A0A4Q5LJD1</accession>
<evidence type="ECO:0008006" key="4">
    <source>
        <dbReference type="Google" id="ProtNLM"/>
    </source>
</evidence>
<dbReference type="EMBL" id="SEWG01000008">
    <property type="protein sequence ID" value="RYU86864.1"/>
    <property type="molecule type" value="Genomic_DNA"/>
</dbReference>
<evidence type="ECO:0000313" key="2">
    <source>
        <dbReference type="EMBL" id="RYU86864.1"/>
    </source>
</evidence>
<gene>
    <name evidence="2" type="ORF">EWM62_17075</name>
</gene>
<sequence length="414" mass="46214">MRSIFLLGIAFLLSLSVSAQSNYKPALLISTTGDTTRGVINYRGWEANPEYIEFKSTLADEGAKKIKPADIAAFEVIGLAAYKSYTGPISIDNTSDNLSSSRDTSFKIDVVFLKVLQKGKNITLYSYQDIIKTRYFIGAGHQLPTELIYRLHYANGQQSNTIAESTYKKQLSIVASNLNLLNDKLNMTIQRSEYSYQDILGVVSKINERLSAKEDNVIDANYFYVGAGANISSFTTGGEYKKAGGKPYNSIMPAFVAGLNVYANPNAQNVAFRVEFGIGANKYESNYKNQVSPYNDVVFHFTQLSFSITPQVVYNFYNKPDLKFYAAIGGQISINTYLNKAFRNKDGSEFRQFAGPTFNFYKASFNPIIIKTGFTINKKIDVFAMYTPPNNINVDPYFVISYSTLQAGVAYLFK</sequence>
<feature type="chain" id="PRO_5020767618" description="Outer membrane protein beta-barrel domain-containing protein" evidence="1">
    <location>
        <begin position="20"/>
        <end position="414"/>
    </location>
</feature>